<keyword evidence="1" id="KW-1133">Transmembrane helix</keyword>
<evidence type="ECO:0000313" key="3">
    <source>
        <dbReference type="Proteomes" id="UP000293874"/>
    </source>
</evidence>
<feature type="transmembrane region" description="Helical" evidence="1">
    <location>
        <begin position="102"/>
        <end position="122"/>
    </location>
</feature>
<evidence type="ECO:0000256" key="1">
    <source>
        <dbReference type="SAM" id="Phobius"/>
    </source>
</evidence>
<feature type="transmembrane region" description="Helical" evidence="1">
    <location>
        <begin position="39"/>
        <end position="58"/>
    </location>
</feature>
<dbReference type="AlphaFoldDB" id="A0A4Q7N3J1"/>
<reference evidence="2 3" key="1">
    <citation type="submission" date="2019-02" db="EMBL/GenBank/DDBJ databases">
        <title>Genomic Encyclopedia of Type Strains, Phase IV (KMG-IV): sequencing the most valuable type-strain genomes for metagenomic binning, comparative biology and taxonomic classification.</title>
        <authorList>
            <person name="Goeker M."/>
        </authorList>
    </citation>
    <scope>NUCLEOTIDE SEQUENCE [LARGE SCALE GENOMIC DNA]</scope>
    <source>
        <strain evidence="2 3">DSM 18116</strain>
    </source>
</reference>
<feature type="transmembrane region" description="Helical" evidence="1">
    <location>
        <begin position="12"/>
        <end position="33"/>
    </location>
</feature>
<keyword evidence="1" id="KW-0472">Membrane</keyword>
<evidence type="ECO:0008006" key="4">
    <source>
        <dbReference type="Google" id="ProtNLM"/>
    </source>
</evidence>
<evidence type="ECO:0000313" key="2">
    <source>
        <dbReference type="EMBL" id="RZS75208.1"/>
    </source>
</evidence>
<gene>
    <name evidence="2" type="ORF">EV199_1070</name>
</gene>
<organism evidence="2 3">
    <name type="scientific">Pseudobacter ginsenosidimutans</name>
    <dbReference type="NCBI Taxonomy" id="661488"/>
    <lineage>
        <taxon>Bacteria</taxon>
        <taxon>Pseudomonadati</taxon>
        <taxon>Bacteroidota</taxon>
        <taxon>Chitinophagia</taxon>
        <taxon>Chitinophagales</taxon>
        <taxon>Chitinophagaceae</taxon>
        <taxon>Pseudobacter</taxon>
    </lineage>
</organism>
<dbReference type="EMBL" id="SGXA01000001">
    <property type="protein sequence ID" value="RZS75208.1"/>
    <property type="molecule type" value="Genomic_DNA"/>
</dbReference>
<protein>
    <recommendedName>
        <fullName evidence="4">VanZ like protein</fullName>
    </recommendedName>
</protein>
<accession>A0A4Q7N3J1</accession>
<keyword evidence="3" id="KW-1185">Reference proteome</keyword>
<proteinExistence type="predicted"/>
<keyword evidence="1" id="KW-0812">Transmembrane</keyword>
<comment type="caution">
    <text evidence="2">The sequence shown here is derived from an EMBL/GenBank/DDBJ whole genome shotgun (WGS) entry which is preliminary data.</text>
</comment>
<feature type="transmembrane region" description="Helical" evidence="1">
    <location>
        <begin position="65"/>
        <end position="82"/>
    </location>
</feature>
<sequence length="133" mass="15712">MAFKLNNWGKAILVFLCLVASIVGFMIKLPSVFRHHDKFLHAAFYFLAAAFLNILFTNRKLFRHILIFLILYLFSISIEYAQEYSNKFFRVKIHGRYDPEDVKYNLMGLVAFSAIWLLYWLVSMAMKRDAKDT</sequence>
<dbReference type="Proteomes" id="UP000293874">
    <property type="component" value="Unassembled WGS sequence"/>
</dbReference>
<name>A0A4Q7N3J1_9BACT</name>